<evidence type="ECO:0000313" key="3">
    <source>
        <dbReference type="EMBL" id="MCI5756212.1"/>
    </source>
</evidence>
<dbReference type="AlphaFoldDB" id="A0AAE3K0N8"/>
<feature type="region of interest" description="Disordered" evidence="1">
    <location>
        <begin position="24"/>
        <end position="43"/>
    </location>
</feature>
<proteinExistence type="predicted"/>
<evidence type="ECO:0000256" key="2">
    <source>
        <dbReference type="SAM" id="SignalP"/>
    </source>
</evidence>
<dbReference type="Proteomes" id="UP001139365">
    <property type="component" value="Unassembled WGS sequence"/>
</dbReference>
<dbReference type="EMBL" id="JALEMU010000129">
    <property type="protein sequence ID" value="MCI5756212.1"/>
    <property type="molecule type" value="Genomic_DNA"/>
</dbReference>
<keyword evidence="2" id="KW-0732">Signal</keyword>
<dbReference type="PROSITE" id="PS51257">
    <property type="entry name" value="PROKAR_LIPOPROTEIN"/>
    <property type="match status" value="1"/>
</dbReference>
<gene>
    <name evidence="3" type="ORF">MR241_07970</name>
</gene>
<accession>A0AAE3K0N8</accession>
<comment type="caution">
    <text evidence="3">The sequence shown here is derived from an EMBL/GenBank/DDBJ whole genome shotgun (WGS) entry which is preliminary data.</text>
</comment>
<evidence type="ECO:0000313" key="4">
    <source>
        <dbReference type="Proteomes" id="UP001139365"/>
    </source>
</evidence>
<feature type="chain" id="PRO_5042283555" evidence="2">
    <location>
        <begin position="21"/>
        <end position="493"/>
    </location>
</feature>
<evidence type="ECO:0000256" key="1">
    <source>
        <dbReference type="SAM" id="MobiDB-lite"/>
    </source>
</evidence>
<dbReference type="Gene3D" id="3.40.190.10">
    <property type="entry name" value="Periplasmic binding protein-like II"/>
    <property type="match status" value="2"/>
</dbReference>
<protein>
    <submittedName>
        <fullName evidence="3">Extracellular solute-binding protein</fullName>
    </submittedName>
</protein>
<feature type="signal peptide" evidence="2">
    <location>
        <begin position="1"/>
        <end position="20"/>
    </location>
</feature>
<organism evidence="3 4">
    <name type="scientific">Candidatus Colimorpha enterica</name>
    <dbReference type="NCBI Taxonomy" id="3083063"/>
    <lineage>
        <taxon>Bacteria</taxon>
        <taxon>Pseudomonadati</taxon>
        <taxon>Bacteroidota</taxon>
        <taxon>Bacteroidia</taxon>
        <taxon>Bacteroidales</taxon>
        <taxon>Candidatus Colimorpha</taxon>
    </lineage>
</organism>
<dbReference type="SUPFAM" id="SSF53850">
    <property type="entry name" value="Periplasmic binding protein-like II"/>
    <property type="match status" value="1"/>
</dbReference>
<name>A0AAE3K0N8_9BACT</name>
<reference evidence="3 4" key="1">
    <citation type="submission" date="2022-03" db="EMBL/GenBank/DDBJ databases">
        <title>Metagenome-assembled genomes from swine fecal metagenomes.</title>
        <authorList>
            <person name="Holman D.B."/>
            <person name="Kommadath A."/>
        </authorList>
    </citation>
    <scope>NUCLEOTIDE SEQUENCE [LARGE SCALE GENOMIC DNA]</scope>
    <source>
        <strain evidence="3">SUG147</strain>
    </source>
</reference>
<sequence>MKKRIAALLLAALMLTGILASCVNRKPDNPGGSDNNGTGTRDDDWDFSRFNDINLPEGTVVNIMSRAHQRHANEITVETEDGKEPDDFILASVWKRQKEVEEILGVTIKNNKVEETDEHGGRTLIQSVVSGGDNTYDIYASSYYGSSILAADGLFLDLYNVKNLDTTREYWSQYYIDKSQIGKGLYTITGDLAVSATRFLFVTFFNKDLAKEYQINDPYKMVADGTWTYDTMLATVKSIYKDVNSDGERDENDFYGMGVNNYLGVDAYTSAFNIPTITINSDKQAEICLNYEKYADVVDKLYTLFWKTEGVLNKQDPDHLATLFSQNTLIFSQSWLYNCESYDMRDMASDYGIIPYPKYNEQQSEYYSFGHDQITIFAVPKTTSQADAAGAVLEVMSATSRSTVIDQYYEMALKGRYARDEESVQMLDMIRSNFLLDTGWIYCESTNLMSRMLRTLIEAKSKNFSSYYQKYRESFEASVKDLNNAFAGLDEEN</sequence>